<evidence type="ECO:0000313" key="1">
    <source>
        <dbReference type="EMBL" id="ASJ14474.1"/>
    </source>
</evidence>
<dbReference type="EMBL" id="CP015106">
    <property type="protein sequence ID" value="ASJ14474.1"/>
    <property type="molecule type" value="Genomic_DNA"/>
</dbReference>
<keyword evidence="2" id="KW-1185">Reference proteome</keyword>
<name>A0A2Z2MYP9_9EURY</name>
<evidence type="ECO:0000313" key="2">
    <source>
        <dbReference type="Proteomes" id="UP000250085"/>
    </source>
</evidence>
<organism evidence="1 2">
    <name type="scientific">Thermococcus radiotolerans</name>
    <dbReference type="NCBI Taxonomy" id="187880"/>
    <lineage>
        <taxon>Archaea</taxon>
        <taxon>Methanobacteriati</taxon>
        <taxon>Methanobacteriota</taxon>
        <taxon>Thermococci</taxon>
        <taxon>Thermococcales</taxon>
        <taxon>Thermococcaceae</taxon>
        <taxon>Thermococcus</taxon>
    </lineage>
</organism>
<gene>
    <name evidence="1" type="ORF">A3L10_04755</name>
</gene>
<accession>A0A2Z2MYP9</accession>
<proteinExistence type="predicted"/>
<protein>
    <submittedName>
        <fullName evidence="1">Uncharacterized protein</fullName>
    </submittedName>
</protein>
<dbReference type="KEGG" id="trl:A3L10_04755"/>
<sequence>MAGTGIHYLVLERKFPQDLRLEALWPRILPFQVLVDLALESSPVLQGNRDSHETTTIIQSVCVYARFFLDTKG</sequence>
<reference evidence="1 2" key="1">
    <citation type="submission" date="2016-04" db="EMBL/GenBank/DDBJ databases">
        <title>Complete genome sequence of Thermococcus radiotolerans type strain EJ2.</title>
        <authorList>
            <person name="Oger P.M."/>
        </authorList>
    </citation>
    <scope>NUCLEOTIDE SEQUENCE [LARGE SCALE GENOMIC DNA]</scope>
    <source>
        <strain evidence="1 2">EJ2</strain>
    </source>
</reference>
<dbReference type="AlphaFoldDB" id="A0A2Z2MYP9"/>
<dbReference type="Proteomes" id="UP000250085">
    <property type="component" value="Chromosome"/>
</dbReference>